<dbReference type="Proteomes" id="UP001590951">
    <property type="component" value="Unassembled WGS sequence"/>
</dbReference>
<dbReference type="PANTHER" id="PTHR37049:SF5">
    <property type="entry name" value="TAIL SPECIFIC PROTEASE DOMAIN-CONTAINING PROTEIN"/>
    <property type="match status" value="1"/>
</dbReference>
<evidence type="ECO:0000313" key="1">
    <source>
        <dbReference type="EMBL" id="KAL2052862.1"/>
    </source>
</evidence>
<proteinExistence type="predicted"/>
<accession>A0ABR4B6A1</accession>
<dbReference type="EMBL" id="JBHFEH010000024">
    <property type="protein sequence ID" value="KAL2052862.1"/>
    <property type="molecule type" value="Genomic_DNA"/>
</dbReference>
<reference evidence="1 2" key="1">
    <citation type="submission" date="2024-09" db="EMBL/GenBank/DDBJ databases">
        <title>Rethinking Asexuality: The Enigmatic Case of Functional Sexual Genes in Lepraria (Stereocaulaceae).</title>
        <authorList>
            <person name="Doellman M."/>
            <person name="Sun Y."/>
            <person name="Barcenas-Pena A."/>
            <person name="Lumbsch H.T."/>
            <person name="Grewe F."/>
        </authorList>
    </citation>
    <scope>NUCLEOTIDE SEQUENCE [LARGE SCALE GENOMIC DNA]</scope>
    <source>
        <strain evidence="1 2">Grewe 0041</strain>
    </source>
</reference>
<evidence type="ECO:0000313" key="2">
    <source>
        <dbReference type="Proteomes" id="UP001590951"/>
    </source>
</evidence>
<name>A0ABR4B6A1_9LECA</name>
<protein>
    <submittedName>
        <fullName evidence="1">Uncharacterized protein</fullName>
    </submittedName>
</protein>
<organism evidence="1 2">
    <name type="scientific">Lepraria finkii</name>
    <dbReference type="NCBI Taxonomy" id="1340010"/>
    <lineage>
        <taxon>Eukaryota</taxon>
        <taxon>Fungi</taxon>
        <taxon>Dikarya</taxon>
        <taxon>Ascomycota</taxon>
        <taxon>Pezizomycotina</taxon>
        <taxon>Lecanoromycetes</taxon>
        <taxon>OSLEUM clade</taxon>
        <taxon>Lecanoromycetidae</taxon>
        <taxon>Lecanorales</taxon>
        <taxon>Lecanorineae</taxon>
        <taxon>Stereocaulaceae</taxon>
        <taxon>Lepraria</taxon>
    </lineage>
</organism>
<comment type="caution">
    <text evidence="1">The sequence shown here is derived from an EMBL/GenBank/DDBJ whole genome shotgun (WGS) entry which is preliminary data.</text>
</comment>
<keyword evidence="2" id="KW-1185">Reference proteome</keyword>
<dbReference type="PANTHER" id="PTHR37049">
    <property type="entry name" value="PEPTIDASE S41 FAMILY PROTEIN"/>
    <property type="match status" value="1"/>
</dbReference>
<gene>
    <name evidence="1" type="ORF">ABVK25_006801</name>
</gene>
<sequence>MEMMHHQAGVKTIVVGGKPSYGPMQALAGTRGARPFTLGLLSQDSNIIKRLNGNAAILLPARELDYWISYATVNLRDQIREDQAGIPLQFVYEAADCRIFYTKDTYNN</sequence>
<dbReference type="InterPro" id="IPR052766">
    <property type="entry name" value="S41A_metabolite_peptidase"/>
</dbReference>